<gene>
    <name evidence="3" type="ORF">SAMN05216245_101269</name>
</gene>
<sequence length="147" mass="15882">MFKKIVVPVDGSESAWRALEQACALAEKFEGELLVLTVIQPYNNAALLAVPLDHNIISQSNADLEEVGKEILARAREKVTETGFTGAADYRIELGHPSERILTISKAEKADAIVLGSRGLSGLAEFFLGSVSTKISQYSNIPVLIVK</sequence>
<protein>
    <submittedName>
        <fullName evidence="3">Nucleotide-binding universal stress protein, UspA family</fullName>
    </submittedName>
</protein>
<dbReference type="AlphaFoldDB" id="A0A1I1XHX2"/>
<proteinExistence type="inferred from homology"/>
<evidence type="ECO:0000313" key="4">
    <source>
        <dbReference type="Proteomes" id="UP000198896"/>
    </source>
</evidence>
<dbReference type="STRING" id="1123323.SAMN05216245_101269"/>
<feature type="domain" description="UspA" evidence="2">
    <location>
        <begin position="1"/>
        <end position="147"/>
    </location>
</feature>
<organism evidence="3 4">
    <name type="scientific">Succiniclasticum ruminis DSM 9236</name>
    <dbReference type="NCBI Taxonomy" id="1123323"/>
    <lineage>
        <taxon>Bacteria</taxon>
        <taxon>Bacillati</taxon>
        <taxon>Bacillota</taxon>
        <taxon>Negativicutes</taxon>
        <taxon>Acidaminococcales</taxon>
        <taxon>Acidaminococcaceae</taxon>
        <taxon>Succiniclasticum</taxon>
    </lineage>
</organism>
<name>A0A1I1XHX2_9FIRM</name>
<evidence type="ECO:0000313" key="3">
    <source>
        <dbReference type="EMBL" id="SFE06967.1"/>
    </source>
</evidence>
<dbReference type="InterPro" id="IPR014729">
    <property type="entry name" value="Rossmann-like_a/b/a_fold"/>
</dbReference>
<keyword evidence="4" id="KW-1185">Reference proteome</keyword>
<dbReference type="InterPro" id="IPR006015">
    <property type="entry name" value="Universal_stress_UspA"/>
</dbReference>
<dbReference type="Proteomes" id="UP000198896">
    <property type="component" value="Unassembled WGS sequence"/>
</dbReference>
<dbReference type="SUPFAM" id="SSF52402">
    <property type="entry name" value="Adenine nucleotide alpha hydrolases-like"/>
    <property type="match status" value="1"/>
</dbReference>
<dbReference type="PANTHER" id="PTHR46268:SF6">
    <property type="entry name" value="UNIVERSAL STRESS PROTEIN UP12"/>
    <property type="match status" value="1"/>
</dbReference>
<evidence type="ECO:0000256" key="1">
    <source>
        <dbReference type="ARBA" id="ARBA00008791"/>
    </source>
</evidence>
<dbReference type="Gene3D" id="3.40.50.620">
    <property type="entry name" value="HUPs"/>
    <property type="match status" value="1"/>
</dbReference>
<dbReference type="InterPro" id="IPR006016">
    <property type="entry name" value="UspA"/>
</dbReference>
<dbReference type="OrthoDB" id="9777884at2"/>
<dbReference type="CDD" id="cd00293">
    <property type="entry name" value="USP-like"/>
    <property type="match status" value="1"/>
</dbReference>
<accession>A0A1I1XHX2</accession>
<dbReference type="PANTHER" id="PTHR46268">
    <property type="entry name" value="STRESS RESPONSE PROTEIN NHAX"/>
    <property type="match status" value="1"/>
</dbReference>
<dbReference type="Pfam" id="PF00582">
    <property type="entry name" value="Usp"/>
    <property type="match status" value="1"/>
</dbReference>
<dbReference type="RefSeq" id="WP_093912588.1">
    <property type="nucleotide sequence ID" value="NZ_FONL01000001.1"/>
</dbReference>
<dbReference type="EMBL" id="FONL01000001">
    <property type="protein sequence ID" value="SFE06967.1"/>
    <property type="molecule type" value="Genomic_DNA"/>
</dbReference>
<comment type="similarity">
    <text evidence="1">Belongs to the universal stress protein A family.</text>
</comment>
<dbReference type="PRINTS" id="PR01438">
    <property type="entry name" value="UNVRSLSTRESS"/>
</dbReference>
<evidence type="ECO:0000259" key="2">
    <source>
        <dbReference type="Pfam" id="PF00582"/>
    </source>
</evidence>
<reference evidence="3 4" key="1">
    <citation type="submission" date="2016-10" db="EMBL/GenBank/DDBJ databases">
        <authorList>
            <person name="de Groot N.N."/>
        </authorList>
    </citation>
    <scope>NUCLEOTIDE SEQUENCE [LARGE SCALE GENOMIC DNA]</scope>
    <source>
        <strain evidence="3 4">DSM 9236</strain>
    </source>
</reference>